<evidence type="ECO:0000256" key="1">
    <source>
        <dbReference type="ARBA" id="ARBA00005525"/>
    </source>
</evidence>
<accession>A0A645H308</accession>
<evidence type="ECO:0000313" key="5">
    <source>
        <dbReference type="EMBL" id="MPN30684.1"/>
    </source>
</evidence>
<dbReference type="PANTHER" id="PTHR11645">
    <property type="entry name" value="PYRROLINE-5-CARBOXYLATE REDUCTASE"/>
    <property type="match status" value="1"/>
</dbReference>
<sequence>MEDESYSQEQVDEFKYILRESGGFDSLPPSQFVAGTVLTSTSPAFIAMFANSLADGGVVNGLLRTQARRYALEGILGTVQLLLQSDKHLEELKDNVCSPSGPAMIGVKSLEDNGFRSSVINAVVDSYKRFSEIGKIR</sequence>
<dbReference type="Pfam" id="PF14748">
    <property type="entry name" value="P5CR_dimer"/>
    <property type="match status" value="1"/>
</dbReference>
<protein>
    <submittedName>
        <fullName evidence="5">Pyrroline-5-carboxylate reductase</fullName>
        <ecNumber evidence="5">1.5.1.2</ecNumber>
    </submittedName>
</protein>
<dbReference type="GO" id="GO:0055129">
    <property type="term" value="P:L-proline biosynthetic process"/>
    <property type="evidence" value="ECO:0007669"/>
    <property type="project" value="TreeGrafter"/>
</dbReference>
<evidence type="ECO:0000256" key="2">
    <source>
        <dbReference type="ARBA" id="ARBA00022857"/>
    </source>
</evidence>
<reference evidence="5" key="1">
    <citation type="submission" date="2019-08" db="EMBL/GenBank/DDBJ databases">
        <authorList>
            <person name="Kucharzyk K."/>
            <person name="Murdoch R.W."/>
            <person name="Higgins S."/>
            <person name="Loffler F."/>
        </authorList>
    </citation>
    <scope>NUCLEOTIDE SEQUENCE</scope>
</reference>
<dbReference type="GO" id="GO:0004735">
    <property type="term" value="F:pyrroline-5-carboxylate reductase activity"/>
    <property type="evidence" value="ECO:0007669"/>
    <property type="project" value="UniProtKB-EC"/>
</dbReference>
<feature type="domain" description="Pyrroline-5-carboxylate reductase dimerisation" evidence="4">
    <location>
        <begin position="30"/>
        <end position="132"/>
    </location>
</feature>
<dbReference type="InterPro" id="IPR029036">
    <property type="entry name" value="P5CR_dimer"/>
</dbReference>
<dbReference type="Gene3D" id="1.10.3730.10">
    <property type="entry name" value="ProC C-terminal domain-like"/>
    <property type="match status" value="1"/>
</dbReference>
<dbReference type="EC" id="1.5.1.2" evidence="5"/>
<comment type="similarity">
    <text evidence="1">Belongs to the pyrroline-5-carboxylate reductase family.</text>
</comment>
<organism evidence="5">
    <name type="scientific">bioreactor metagenome</name>
    <dbReference type="NCBI Taxonomy" id="1076179"/>
    <lineage>
        <taxon>unclassified sequences</taxon>
        <taxon>metagenomes</taxon>
        <taxon>ecological metagenomes</taxon>
    </lineage>
</organism>
<dbReference type="EMBL" id="VSSQ01081899">
    <property type="protein sequence ID" value="MPN30684.1"/>
    <property type="molecule type" value="Genomic_DNA"/>
</dbReference>
<dbReference type="FunFam" id="1.10.3730.10:FF:000001">
    <property type="entry name" value="Pyrroline-5-carboxylate reductase"/>
    <property type="match status" value="1"/>
</dbReference>
<dbReference type="InterPro" id="IPR008927">
    <property type="entry name" value="6-PGluconate_DH-like_C_sf"/>
</dbReference>
<evidence type="ECO:0000259" key="4">
    <source>
        <dbReference type="Pfam" id="PF14748"/>
    </source>
</evidence>
<comment type="caution">
    <text evidence="5">The sequence shown here is derived from an EMBL/GenBank/DDBJ whole genome shotgun (WGS) entry which is preliminary data.</text>
</comment>
<dbReference type="SUPFAM" id="SSF48179">
    <property type="entry name" value="6-phosphogluconate dehydrogenase C-terminal domain-like"/>
    <property type="match status" value="1"/>
</dbReference>
<dbReference type="PANTHER" id="PTHR11645:SF0">
    <property type="entry name" value="PYRROLINE-5-CARBOXYLATE REDUCTASE 3"/>
    <property type="match status" value="1"/>
</dbReference>
<keyword evidence="2" id="KW-0521">NADP</keyword>
<proteinExistence type="inferred from homology"/>
<evidence type="ECO:0000256" key="3">
    <source>
        <dbReference type="ARBA" id="ARBA00023002"/>
    </source>
</evidence>
<gene>
    <name evidence="5" type="primary">proC_49</name>
    <name evidence="5" type="ORF">SDC9_178155</name>
</gene>
<name>A0A645H308_9ZZZZ</name>
<dbReference type="AlphaFoldDB" id="A0A645H308"/>
<keyword evidence="3 5" id="KW-0560">Oxidoreductase</keyword>